<dbReference type="Gene3D" id="1.10.10.10">
    <property type="entry name" value="Winged helix-like DNA-binding domain superfamily/Winged helix DNA-binding domain"/>
    <property type="match status" value="1"/>
</dbReference>
<keyword evidence="2" id="KW-0238">DNA-binding</keyword>
<dbReference type="PRINTS" id="PR00598">
    <property type="entry name" value="HTHMARR"/>
</dbReference>
<dbReference type="PANTHER" id="PTHR33164:SF43">
    <property type="entry name" value="HTH-TYPE TRANSCRIPTIONAL REPRESSOR YETL"/>
    <property type="match status" value="1"/>
</dbReference>
<name>A0ABS4YZQ8_9MICC</name>
<organism evidence="2 3">
    <name type="scientific">Arthrobacter stackebrandtii</name>
    <dbReference type="NCBI Taxonomy" id="272161"/>
    <lineage>
        <taxon>Bacteria</taxon>
        <taxon>Bacillati</taxon>
        <taxon>Actinomycetota</taxon>
        <taxon>Actinomycetes</taxon>
        <taxon>Micrococcales</taxon>
        <taxon>Micrococcaceae</taxon>
        <taxon>Arthrobacter</taxon>
    </lineage>
</organism>
<dbReference type="EMBL" id="JAGIOI010000001">
    <property type="protein sequence ID" value="MBP2414214.1"/>
    <property type="molecule type" value="Genomic_DNA"/>
</dbReference>
<comment type="caution">
    <text evidence="2">The sequence shown here is derived from an EMBL/GenBank/DDBJ whole genome shotgun (WGS) entry which is preliminary data.</text>
</comment>
<accession>A0ABS4YZQ8</accession>
<dbReference type="InterPro" id="IPR036388">
    <property type="entry name" value="WH-like_DNA-bd_sf"/>
</dbReference>
<dbReference type="SMART" id="SM00347">
    <property type="entry name" value="HTH_MARR"/>
    <property type="match status" value="1"/>
</dbReference>
<dbReference type="InterPro" id="IPR036390">
    <property type="entry name" value="WH_DNA-bd_sf"/>
</dbReference>
<proteinExistence type="predicted"/>
<dbReference type="InterPro" id="IPR000835">
    <property type="entry name" value="HTH_MarR-typ"/>
</dbReference>
<feature type="domain" description="HTH marR-type" evidence="1">
    <location>
        <begin position="15"/>
        <end position="144"/>
    </location>
</feature>
<dbReference type="PROSITE" id="PS50995">
    <property type="entry name" value="HTH_MARR_2"/>
    <property type="match status" value="1"/>
</dbReference>
<dbReference type="Pfam" id="PF12802">
    <property type="entry name" value="MarR_2"/>
    <property type="match status" value="1"/>
</dbReference>
<dbReference type="InterPro" id="IPR039422">
    <property type="entry name" value="MarR/SlyA-like"/>
</dbReference>
<evidence type="ECO:0000259" key="1">
    <source>
        <dbReference type="PROSITE" id="PS50995"/>
    </source>
</evidence>
<keyword evidence="3" id="KW-1185">Reference proteome</keyword>
<dbReference type="RefSeq" id="WP_209681953.1">
    <property type="nucleotide sequence ID" value="NZ_JAGIOI010000001.1"/>
</dbReference>
<sequence>MTESPLEQTSGGPSAARLLQEVLLFNDALQHSLCRQLDINETDFKALQHLTFGTALTPGELAAKLGITSAASTALVDRLSARGQVVRTPNPSDRRSVLVHASPDTVELVVTALRPLFKDPNDRLNNTAPEEHQAVIAFLEDILHSIHAGIDSFPATTAAKRRARS</sequence>
<protein>
    <submittedName>
        <fullName evidence="2">DNA-binding MarR family transcriptional regulator</fullName>
    </submittedName>
</protein>
<dbReference type="PANTHER" id="PTHR33164">
    <property type="entry name" value="TRANSCRIPTIONAL REGULATOR, MARR FAMILY"/>
    <property type="match status" value="1"/>
</dbReference>
<dbReference type="SUPFAM" id="SSF46785">
    <property type="entry name" value="Winged helix' DNA-binding domain"/>
    <property type="match status" value="1"/>
</dbReference>
<evidence type="ECO:0000313" key="2">
    <source>
        <dbReference type="EMBL" id="MBP2414214.1"/>
    </source>
</evidence>
<gene>
    <name evidence="2" type="ORF">JOF48_003013</name>
</gene>
<dbReference type="Proteomes" id="UP000711614">
    <property type="component" value="Unassembled WGS sequence"/>
</dbReference>
<reference evidence="2 3" key="1">
    <citation type="submission" date="2021-03" db="EMBL/GenBank/DDBJ databases">
        <title>Sequencing the genomes of 1000 actinobacteria strains.</title>
        <authorList>
            <person name="Klenk H.-P."/>
        </authorList>
    </citation>
    <scope>NUCLEOTIDE SEQUENCE [LARGE SCALE GENOMIC DNA]</scope>
    <source>
        <strain evidence="2 3">DSM 16005</strain>
    </source>
</reference>
<dbReference type="GO" id="GO:0003677">
    <property type="term" value="F:DNA binding"/>
    <property type="evidence" value="ECO:0007669"/>
    <property type="project" value="UniProtKB-KW"/>
</dbReference>
<evidence type="ECO:0000313" key="3">
    <source>
        <dbReference type="Proteomes" id="UP000711614"/>
    </source>
</evidence>